<organism evidence="1 2">
    <name type="scientific">Bacteroides ovatus (strain ATCC 8483 / DSM 1896 / JCM 5824 / BCRC 10623 / CCUG 4943 / NCTC 11153)</name>
    <dbReference type="NCBI Taxonomy" id="411476"/>
    <lineage>
        <taxon>Bacteria</taxon>
        <taxon>Pseudomonadati</taxon>
        <taxon>Bacteroidota</taxon>
        <taxon>Bacteroidia</taxon>
        <taxon>Bacteroidales</taxon>
        <taxon>Bacteroidaceae</taxon>
        <taxon>Bacteroides</taxon>
    </lineage>
</organism>
<comment type="caution">
    <text evidence="1">The sequence shown here is derived from an EMBL/GenBank/DDBJ whole genome shotgun (WGS) entry which is preliminary data.</text>
</comment>
<dbReference type="EMBL" id="AAXF02000049">
    <property type="protein sequence ID" value="EDO11449.1"/>
    <property type="molecule type" value="Genomic_DNA"/>
</dbReference>
<reference evidence="1 2" key="1">
    <citation type="submission" date="2007-03" db="EMBL/GenBank/DDBJ databases">
        <authorList>
            <person name="Fulton L."/>
            <person name="Clifton S."/>
            <person name="Fulton B."/>
            <person name="Xu J."/>
            <person name="Minx P."/>
            <person name="Pepin K.H."/>
            <person name="Johnson M."/>
            <person name="Thiruvilangam P."/>
            <person name="Bhonagiri V."/>
            <person name="Nash W.E."/>
            <person name="Mardis E.R."/>
            <person name="Wilson R.K."/>
        </authorList>
    </citation>
    <scope>NUCLEOTIDE SEQUENCE [LARGE SCALE GENOMIC DNA]</scope>
    <source>
        <strain evidence="2">ATCC 8483 / DSM 1896 / JCM 5824 / BCRC 10623 / CCUG 4943 / NCTC 11153</strain>
    </source>
</reference>
<dbReference type="Proteomes" id="UP000005475">
    <property type="component" value="Unassembled WGS sequence"/>
</dbReference>
<evidence type="ECO:0000313" key="2">
    <source>
        <dbReference type="Proteomes" id="UP000005475"/>
    </source>
</evidence>
<name>A0AAN3D7F1_BACO1</name>
<sequence>MKHNEPCFCRIMVNFAISTNFKNKNDEEQLQTFINLNRIMDG</sequence>
<proteinExistence type="predicted"/>
<dbReference type="AlphaFoldDB" id="A0AAN3D7F1"/>
<protein>
    <submittedName>
        <fullName evidence="1">Uncharacterized protein</fullName>
    </submittedName>
</protein>
<accession>A0AAN3D7F1</accession>
<reference evidence="2" key="2">
    <citation type="submission" date="2007-04" db="EMBL/GenBank/DDBJ databases">
        <title>Draft genome sequence of Bacteroides ovatus (ATCC 8483).</title>
        <authorList>
            <person name="Sudarsanam P."/>
            <person name="Ley R."/>
            <person name="Guruge J."/>
            <person name="Turnbaugh P.J."/>
            <person name="Mahowald M."/>
            <person name="Liep D."/>
            <person name="Gordon J."/>
        </authorList>
    </citation>
    <scope>NUCLEOTIDE SEQUENCE [LARGE SCALE GENOMIC DNA]</scope>
    <source>
        <strain evidence="2">ATCC 8483 / DSM 1896 / JCM 5824 / BCRC 10623 / CCUG 4943 / NCTC 11153</strain>
    </source>
</reference>
<gene>
    <name evidence="1" type="ORF">BACOVA_02658</name>
</gene>
<evidence type="ECO:0000313" key="1">
    <source>
        <dbReference type="EMBL" id="EDO11449.1"/>
    </source>
</evidence>